<dbReference type="Gene3D" id="2.40.420.20">
    <property type="match status" value="1"/>
</dbReference>
<evidence type="ECO:0000256" key="1">
    <source>
        <dbReference type="SAM" id="MobiDB-lite"/>
    </source>
</evidence>
<accession>A0ABQ6JJ62</accession>
<protein>
    <submittedName>
        <fullName evidence="2">Uncharacterized protein</fullName>
    </submittedName>
</protein>
<organism evidence="2 3">
    <name type="scientific">Angustibacter aerolatus</name>
    <dbReference type="NCBI Taxonomy" id="1162965"/>
    <lineage>
        <taxon>Bacteria</taxon>
        <taxon>Bacillati</taxon>
        <taxon>Actinomycetota</taxon>
        <taxon>Actinomycetes</taxon>
        <taxon>Kineosporiales</taxon>
        <taxon>Kineosporiaceae</taxon>
    </lineage>
</organism>
<feature type="compositionally biased region" description="Gly residues" evidence="1">
    <location>
        <begin position="86"/>
        <end position="106"/>
    </location>
</feature>
<dbReference type="EMBL" id="BSUZ01000001">
    <property type="protein sequence ID" value="GMA87453.1"/>
    <property type="molecule type" value="Genomic_DNA"/>
</dbReference>
<proteinExistence type="predicted"/>
<reference evidence="3" key="1">
    <citation type="journal article" date="2019" name="Int. J. Syst. Evol. Microbiol.">
        <title>The Global Catalogue of Microorganisms (GCM) 10K type strain sequencing project: providing services to taxonomists for standard genome sequencing and annotation.</title>
        <authorList>
            <consortium name="The Broad Institute Genomics Platform"/>
            <consortium name="The Broad Institute Genome Sequencing Center for Infectious Disease"/>
            <person name="Wu L."/>
            <person name="Ma J."/>
        </authorList>
    </citation>
    <scope>NUCLEOTIDE SEQUENCE [LARGE SCALE GENOMIC DNA]</scope>
    <source>
        <strain evidence="3">NBRC 108730</strain>
    </source>
</reference>
<evidence type="ECO:0000313" key="3">
    <source>
        <dbReference type="Proteomes" id="UP001157017"/>
    </source>
</evidence>
<evidence type="ECO:0000313" key="2">
    <source>
        <dbReference type="EMBL" id="GMA87453.1"/>
    </source>
</evidence>
<dbReference type="Proteomes" id="UP001157017">
    <property type="component" value="Unassembled WGS sequence"/>
</dbReference>
<comment type="caution">
    <text evidence="2">The sequence shown here is derived from an EMBL/GenBank/DDBJ whole genome shotgun (WGS) entry which is preliminary data.</text>
</comment>
<name>A0ABQ6JJ62_9ACTN</name>
<gene>
    <name evidence="2" type="ORF">GCM10025868_27030</name>
</gene>
<feature type="region of interest" description="Disordered" evidence="1">
    <location>
        <begin position="80"/>
        <end position="106"/>
    </location>
</feature>
<sequence length="106" mass="9832">MRLGASAGVVITTGSAEDVLTVPTAAVSTTGTRSSVTVVNGTTRTPVQVTKGLQGTSTTEVSGGGLKAGDEVLLVTSATTTSGSTGVPGGGGFGGPGLGGAPGGGR</sequence>
<keyword evidence="3" id="KW-1185">Reference proteome</keyword>